<evidence type="ECO:0000259" key="1">
    <source>
        <dbReference type="Pfam" id="PF13648"/>
    </source>
</evidence>
<evidence type="ECO:0000313" key="2">
    <source>
        <dbReference type="EMBL" id="MFC6097939.1"/>
    </source>
</evidence>
<gene>
    <name evidence="2" type="ORF">ACFPVY_14890</name>
</gene>
<organism evidence="2 3">
    <name type="scientific">Flavobacterium qiangtangense</name>
    <dbReference type="NCBI Taxonomy" id="1442595"/>
    <lineage>
        <taxon>Bacteria</taxon>
        <taxon>Pseudomonadati</taxon>
        <taxon>Bacteroidota</taxon>
        <taxon>Flavobacteriia</taxon>
        <taxon>Flavobacteriales</taxon>
        <taxon>Flavobacteriaceae</taxon>
        <taxon>Flavobacterium</taxon>
    </lineage>
</organism>
<protein>
    <submittedName>
        <fullName evidence="2">Lipocalin family protein</fullName>
    </submittedName>
</protein>
<keyword evidence="3" id="KW-1185">Reference proteome</keyword>
<name>A0ABW1PRR3_9FLAO</name>
<dbReference type="Pfam" id="PF13648">
    <property type="entry name" value="Lipocalin_4"/>
    <property type="match status" value="1"/>
</dbReference>
<sequence length="134" mass="15228">MALLAATVLLLAGCSSDDDSSSNNFTIYGKWYQKESVINNTVFPYDDHEICGKDYLEFYDENKVKSIDVWDCEEDLDWQGTFTKNGNSLTISNGSENMTVEITELTSESLAFKYNSDVDENGTEEQVIERFTRN</sequence>
<dbReference type="RefSeq" id="WP_379792920.1">
    <property type="nucleotide sequence ID" value="NZ_JBHSQB010000010.1"/>
</dbReference>
<proteinExistence type="predicted"/>
<comment type="caution">
    <text evidence="2">The sequence shown here is derived from an EMBL/GenBank/DDBJ whole genome shotgun (WGS) entry which is preliminary data.</text>
</comment>
<evidence type="ECO:0000313" key="3">
    <source>
        <dbReference type="Proteomes" id="UP001596287"/>
    </source>
</evidence>
<dbReference type="Proteomes" id="UP001596287">
    <property type="component" value="Unassembled WGS sequence"/>
</dbReference>
<dbReference type="EMBL" id="JBHSQB010000010">
    <property type="protein sequence ID" value="MFC6097939.1"/>
    <property type="molecule type" value="Genomic_DNA"/>
</dbReference>
<dbReference type="InterPro" id="IPR024311">
    <property type="entry name" value="Lipocalin-like"/>
</dbReference>
<reference evidence="3" key="1">
    <citation type="journal article" date="2019" name="Int. J. Syst. Evol. Microbiol.">
        <title>The Global Catalogue of Microorganisms (GCM) 10K type strain sequencing project: providing services to taxonomists for standard genome sequencing and annotation.</title>
        <authorList>
            <consortium name="The Broad Institute Genomics Platform"/>
            <consortium name="The Broad Institute Genome Sequencing Center for Infectious Disease"/>
            <person name="Wu L."/>
            <person name="Ma J."/>
        </authorList>
    </citation>
    <scope>NUCLEOTIDE SEQUENCE [LARGE SCALE GENOMIC DNA]</scope>
    <source>
        <strain evidence="3">CCUG 49679</strain>
    </source>
</reference>
<accession>A0ABW1PRR3</accession>
<feature type="domain" description="Lipocalin-like" evidence="1">
    <location>
        <begin position="27"/>
        <end position="110"/>
    </location>
</feature>